<dbReference type="InterPro" id="IPR007260">
    <property type="entry name" value="NanE"/>
</dbReference>
<protein>
    <recommendedName>
        <fullName evidence="6">Putative N-acetylmannosamine-6-phosphate 2-epimerase</fullName>
        <ecNumber evidence="6">5.1.3.9</ecNumber>
    </recommendedName>
    <alternativeName>
        <fullName evidence="6">ManNAc-6-P epimerase</fullName>
    </alternativeName>
</protein>
<organism evidence="7 8">
    <name type="scientific">Kaistia dalseonensis</name>
    <dbReference type="NCBI Taxonomy" id="410840"/>
    <lineage>
        <taxon>Bacteria</taxon>
        <taxon>Pseudomonadati</taxon>
        <taxon>Pseudomonadota</taxon>
        <taxon>Alphaproteobacteria</taxon>
        <taxon>Hyphomicrobiales</taxon>
        <taxon>Kaistiaceae</taxon>
        <taxon>Kaistia</taxon>
    </lineage>
</organism>
<reference evidence="7 8" key="1">
    <citation type="submission" date="2023-07" db="EMBL/GenBank/DDBJ databases">
        <title>Genomic Encyclopedia of Type Strains, Phase IV (KMG-IV): sequencing the most valuable type-strain genomes for metagenomic binning, comparative biology and taxonomic classification.</title>
        <authorList>
            <person name="Goeker M."/>
        </authorList>
    </citation>
    <scope>NUCLEOTIDE SEQUENCE [LARGE SCALE GENOMIC DNA]</scope>
    <source>
        <strain evidence="7 8">B6-8</strain>
    </source>
</reference>
<dbReference type="EMBL" id="JAUSVO010000002">
    <property type="protein sequence ID" value="MDQ0437370.1"/>
    <property type="molecule type" value="Genomic_DNA"/>
</dbReference>
<comment type="similarity">
    <text evidence="6">Belongs to the NanE family.</text>
</comment>
<dbReference type="Pfam" id="PF04131">
    <property type="entry name" value="NanE"/>
    <property type="match status" value="1"/>
</dbReference>
<evidence type="ECO:0000256" key="2">
    <source>
        <dbReference type="ARBA" id="ARBA00002147"/>
    </source>
</evidence>
<keyword evidence="5 6" id="KW-0119">Carbohydrate metabolism</keyword>
<keyword evidence="8" id="KW-1185">Reference proteome</keyword>
<name>A0ABU0H511_9HYPH</name>
<gene>
    <name evidence="6" type="primary">nanE</name>
    <name evidence="7" type="ORF">QO014_001755</name>
</gene>
<dbReference type="Proteomes" id="UP001241603">
    <property type="component" value="Unassembled WGS sequence"/>
</dbReference>
<accession>A0ABU0H511</accession>
<dbReference type="InterPro" id="IPR013785">
    <property type="entry name" value="Aldolase_TIM"/>
</dbReference>
<evidence type="ECO:0000256" key="6">
    <source>
        <dbReference type="HAMAP-Rule" id="MF_01235"/>
    </source>
</evidence>
<dbReference type="HAMAP" id="MF_01235">
    <property type="entry name" value="ManNAc6P_epimer"/>
    <property type="match status" value="1"/>
</dbReference>
<comment type="caution">
    <text evidence="7">The sequence shown here is derived from an EMBL/GenBank/DDBJ whole genome shotgun (WGS) entry which is preliminary data.</text>
</comment>
<dbReference type="SUPFAM" id="SSF51366">
    <property type="entry name" value="Ribulose-phoshate binding barrel"/>
    <property type="match status" value="1"/>
</dbReference>
<evidence type="ECO:0000313" key="7">
    <source>
        <dbReference type="EMBL" id="MDQ0437370.1"/>
    </source>
</evidence>
<keyword evidence="4 6" id="KW-0413">Isomerase</keyword>
<dbReference type="PANTHER" id="PTHR36204">
    <property type="entry name" value="N-ACETYLMANNOSAMINE-6-PHOSPHATE 2-EPIMERASE-RELATED"/>
    <property type="match status" value="1"/>
</dbReference>
<dbReference type="PANTHER" id="PTHR36204:SF1">
    <property type="entry name" value="N-ACETYLMANNOSAMINE-6-PHOSPHATE 2-EPIMERASE-RELATED"/>
    <property type="match status" value="1"/>
</dbReference>
<sequence length="228" mass="23135">MAVSIIEALKGRLVVSCQPVIGGPMDRPEIVAAYALAAEAGGASALRIQGLANLRAVRAVTKLPIIGLIKRDDPSTPIIITATIADVEGLAEAGADIIAFDATLRDRPESVATLNKTAHAAGKLSMADCASIADARAALAAGCDVIGTTLSGYTGGPVPEDPDIAFVAAAAALGAPVFAEGRYRTVSEVRAAREAGAWAVVVGSAITRPEHITGWFVDAVSLKTPAEA</sequence>
<comment type="function">
    <text evidence="2 6">Converts N-acetylmannosamine-6-phosphate (ManNAc-6-P) to N-acetylglucosamine-6-phosphate (GlcNAc-6-P).</text>
</comment>
<proteinExistence type="inferred from homology"/>
<dbReference type="EC" id="5.1.3.9" evidence="6"/>
<evidence type="ECO:0000256" key="1">
    <source>
        <dbReference type="ARBA" id="ARBA00000056"/>
    </source>
</evidence>
<evidence type="ECO:0000256" key="4">
    <source>
        <dbReference type="ARBA" id="ARBA00023235"/>
    </source>
</evidence>
<dbReference type="Gene3D" id="3.20.20.70">
    <property type="entry name" value="Aldolase class I"/>
    <property type="match status" value="1"/>
</dbReference>
<comment type="catalytic activity">
    <reaction evidence="1 6">
        <text>an N-acyl-D-glucosamine 6-phosphate = an N-acyl-D-mannosamine 6-phosphate</text>
        <dbReference type="Rhea" id="RHEA:23932"/>
        <dbReference type="ChEBI" id="CHEBI:57599"/>
        <dbReference type="ChEBI" id="CHEBI:57666"/>
        <dbReference type="EC" id="5.1.3.9"/>
    </reaction>
</comment>
<evidence type="ECO:0000256" key="3">
    <source>
        <dbReference type="ARBA" id="ARBA00005081"/>
    </source>
</evidence>
<evidence type="ECO:0000313" key="8">
    <source>
        <dbReference type="Proteomes" id="UP001241603"/>
    </source>
</evidence>
<comment type="pathway">
    <text evidence="3 6">Amino-sugar metabolism; N-acetylneuraminate degradation; D-fructose 6-phosphate from N-acetylneuraminate: step 3/5.</text>
</comment>
<dbReference type="InterPro" id="IPR011060">
    <property type="entry name" value="RibuloseP-bd_barrel"/>
</dbReference>
<dbReference type="NCBIfam" id="NF002231">
    <property type="entry name" value="PRK01130.1"/>
    <property type="match status" value="1"/>
</dbReference>
<evidence type="ECO:0000256" key="5">
    <source>
        <dbReference type="ARBA" id="ARBA00023277"/>
    </source>
</evidence>